<keyword evidence="2" id="KW-1185">Reference proteome</keyword>
<evidence type="ECO:0000313" key="2">
    <source>
        <dbReference type="Proteomes" id="UP000324222"/>
    </source>
</evidence>
<evidence type="ECO:0000313" key="1">
    <source>
        <dbReference type="EMBL" id="MPC71042.1"/>
    </source>
</evidence>
<dbReference type="EMBL" id="VSRR010032188">
    <property type="protein sequence ID" value="MPC71042.1"/>
    <property type="molecule type" value="Genomic_DNA"/>
</dbReference>
<dbReference type="AlphaFoldDB" id="A0A5B7HIH9"/>
<protein>
    <submittedName>
        <fullName evidence="1">Uncharacterized protein</fullName>
    </submittedName>
</protein>
<comment type="caution">
    <text evidence="1">The sequence shown here is derived from an EMBL/GenBank/DDBJ whole genome shotgun (WGS) entry which is preliminary data.</text>
</comment>
<proteinExistence type="predicted"/>
<reference evidence="1 2" key="1">
    <citation type="submission" date="2019-05" db="EMBL/GenBank/DDBJ databases">
        <title>Another draft genome of Portunus trituberculatus and its Hox gene families provides insights of decapod evolution.</title>
        <authorList>
            <person name="Jeong J.-H."/>
            <person name="Song I."/>
            <person name="Kim S."/>
            <person name="Choi T."/>
            <person name="Kim D."/>
            <person name="Ryu S."/>
            <person name="Kim W."/>
        </authorList>
    </citation>
    <scope>NUCLEOTIDE SEQUENCE [LARGE SCALE GENOMIC DNA]</scope>
    <source>
        <tissue evidence="1">Muscle</tissue>
    </source>
</reference>
<organism evidence="1 2">
    <name type="scientific">Portunus trituberculatus</name>
    <name type="common">Swimming crab</name>
    <name type="synonym">Neptunus trituberculatus</name>
    <dbReference type="NCBI Taxonomy" id="210409"/>
    <lineage>
        <taxon>Eukaryota</taxon>
        <taxon>Metazoa</taxon>
        <taxon>Ecdysozoa</taxon>
        <taxon>Arthropoda</taxon>
        <taxon>Crustacea</taxon>
        <taxon>Multicrustacea</taxon>
        <taxon>Malacostraca</taxon>
        <taxon>Eumalacostraca</taxon>
        <taxon>Eucarida</taxon>
        <taxon>Decapoda</taxon>
        <taxon>Pleocyemata</taxon>
        <taxon>Brachyura</taxon>
        <taxon>Eubrachyura</taxon>
        <taxon>Portunoidea</taxon>
        <taxon>Portunidae</taxon>
        <taxon>Portuninae</taxon>
        <taxon>Portunus</taxon>
    </lineage>
</organism>
<name>A0A5B7HIH9_PORTR</name>
<gene>
    <name evidence="1" type="ORF">E2C01_065309</name>
</gene>
<dbReference type="Proteomes" id="UP000324222">
    <property type="component" value="Unassembled WGS sequence"/>
</dbReference>
<sequence>MVYRSHHSRDRTVEVSVSAWRPRGHYNVLVSIGMGRSECVSGEQLLRLSGAQTRGLCRRSVYESGENKGQLVVHRDTKNLGRPYHVESMRAHRELSGRHCSVCTVM</sequence>
<accession>A0A5B7HIH9</accession>